<dbReference type="PANTHER" id="PTHR34817">
    <property type="entry name" value="NUCLEOTIDYLTRANSFERASE"/>
    <property type="match status" value="1"/>
</dbReference>
<keyword evidence="2" id="KW-1185">Reference proteome</keyword>
<evidence type="ECO:0000313" key="1">
    <source>
        <dbReference type="EMBL" id="BDC00097.1"/>
    </source>
</evidence>
<evidence type="ECO:0000313" key="2">
    <source>
        <dbReference type="Proteomes" id="UP001319921"/>
    </source>
</evidence>
<dbReference type="KEGG" id="scas:SACC_31130"/>
<gene>
    <name evidence="1" type="ORF">SACC_31130</name>
</gene>
<proteinExistence type="predicted"/>
<organism evidence="1 2">
    <name type="scientific">Saccharolobus caldissimus</name>
    <dbReference type="NCBI Taxonomy" id="1702097"/>
    <lineage>
        <taxon>Archaea</taxon>
        <taxon>Thermoproteota</taxon>
        <taxon>Thermoprotei</taxon>
        <taxon>Sulfolobales</taxon>
        <taxon>Sulfolobaceae</taxon>
        <taxon>Saccharolobus</taxon>
    </lineage>
</organism>
<dbReference type="EMBL" id="AP025226">
    <property type="protein sequence ID" value="BDC00097.1"/>
    <property type="molecule type" value="Genomic_DNA"/>
</dbReference>
<dbReference type="InterPro" id="IPR018775">
    <property type="entry name" value="RlaP"/>
</dbReference>
<dbReference type="AlphaFoldDB" id="A0AAQ4CWB5"/>
<dbReference type="Proteomes" id="UP001319921">
    <property type="component" value="Chromosome"/>
</dbReference>
<reference evidence="1 2" key="1">
    <citation type="journal article" date="2022" name="Microbiol. Resour. Announc.">
        <title>Complete Genome Sequence of the Hyperthermophilic and Acidophilic Archaeon Saccharolobus caldissimus Strain HS-3T.</title>
        <authorList>
            <person name="Sakai H.D."/>
            <person name="Kurosawa N."/>
        </authorList>
    </citation>
    <scope>NUCLEOTIDE SEQUENCE [LARGE SCALE GENOMIC DNA]</scope>
    <source>
        <strain evidence="1 2">JCM32116</strain>
    </source>
</reference>
<dbReference type="GeneID" id="68867837"/>
<dbReference type="RefSeq" id="WP_229570766.1">
    <property type="nucleotide sequence ID" value="NZ_AP025226.1"/>
</dbReference>
<dbReference type="PANTHER" id="PTHR34817:SF1">
    <property type="entry name" value="NUCLEOTIDYLTRANSFERASE"/>
    <property type="match status" value="1"/>
</dbReference>
<protein>
    <submittedName>
        <fullName evidence="1">Uncharacterized protein</fullName>
    </submittedName>
</protein>
<accession>A0AAQ4CWB5</accession>
<sequence length="208" mass="24232">MRYKVLFINVVGSRLYRAERPGSDLDLFVVYQFFSSDMLLGKKLPKVKDVINDLRKEYEADITAHEIGSVVYNILDGNINFIEGVFSTINIINWEKLNYLRELAYKNLSKRIIKSIKGLYMSNLGKITNEKVRSLLCRKIKLALSIIKEGKISFENCNEKDNLNDLFSELQRSIYISPLPQDPLYVKEMEKFLLDLRVSNLLEELRIL</sequence>
<name>A0AAQ4CWB5_9CREN</name>